<gene>
    <name evidence="1" type="ORF">METZ01_LOCUS28348</name>
</gene>
<reference evidence="1" key="1">
    <citation type="submission" date="2018-05" db="EMBL/GenBank/DDBJ databases">
        <authorList>
            <person name="Lanie J.A."/>
            <person name="Ng W.-L."/>
            <person name="Kazmierczak K.M."/>
            <person name="Andrzejewski T.M."/>
            <person name="Davidsen T.M."/>
            <person name="Wayne K.J."/>
            <person name="Tettelin H."/>
            <person name="Glass J.I."/>
            <person name="Rusch D."/>
            <person name="Podicherti R."/>
            <person name="Tsui H.-C.T."/>
            <person name="Winkler M.E."/>
        </authorList>
    </citation>
    <scope>NUCLEOTIDE SEQUENCE</scope>
</reference>
<name>A0A381Q9G4_9ZZZZ</name>
<proteinExistence type="predicted"/>
<evidence type="ECO:0000313" key="1">
    <source>
        <dbReference type="EMBL" id="SUZ75494.1"/>
    </source>
</evidence>
<dbReference type="AlphaFoldDB" id="A0A381Q9G4"/>
<protein>
    <submittedName>
        <fullName evidence="1">Uncharacterized protein</fullName>
    </submittedName>
</protein>
<sequence length="58" mass="6560">MSISSGSKFSNFKLFFIVLRLKLNATLKIFSKFSKDVFGKLFFLGVIFIIEDTTLGFG</sequence>
<organism evidence="1">
    <name type="scientific">marine metagenome</name>
    <dbReference type="NCBI Taxonomy" id="408172"/>
    <lineage>
        <taxon>unclassified sequences</taxon>
        <taxon>metagenomes</taxon>
        <taxon>ecological metagenomes</taxon>
    </lineage>
</organism>
<accession>A0A381Q9G4</accession>
<dbReference type="EMBL" id="UINC01001247">
    <property type="protein sequence ID" value="SUZ75494.1"/>
    <property type="molecule type" value="Genomic_DNA"/>
</dbReference>